<dbReference type="Proteomes" id="UP000030645">
    <property type="component" value="Unassembled WGS sequence"/>
</dbReference>
<sequence length="75" mass="8967">MKSDIFKGEKPLGTFQRQDILGEGKEWRRVRWNFADSRASQAVLIKNRREEEMGTAKFELEKFDGSRDFSLWRKK</sequence>
<keyword evidence="2" id="KW-1185">Reference proteome</keyword>
<name>W9RL18_9ROSA</name>
<evidence type="ECO:0000313" key="2">
    <source>
        <dbReference type="Proteomes" id="UP000030645"/>
    </source>
</evidence>
<reference evidence="2" key="1">
    <citation type="submission" date="2013-01" db="EMBL/GenBank/DDBJ databases">
        <title>Draft Genome Sequence of a Mulberry Tree, Morus notabilis C.K. Schneid.</title>
        <authorList>
            <person name="He N."/>
            <person name="Zhao S."/>
        </authorList>
    </citation>
    <scope>NUCLEOTIDE SEQUENCE</scope>
</reference>
<accession>W9RL18</accession>
<organism evidence="1 2">
    <name type="scientific">Morus notabilis</name>
    <dbReference type="NCBI Taxonomy" id="981085"/>
    <lineage>
        <taxon>Eukaryota</taxon>
        <taxon>Viridiplantae</taxon>
        <taxon>Streptophyta</taxon>
        <taxon>Embryophyta</taxon>
        <taxon>Tracheophyta</taxon>
        <taxon>Spermatophyta</taxon>
        <taxon>Magnoliopsida</taxon>
        <taxon>eudicotyledons</taxon>
        <taxon>Gunneridae</taxon>
        <taxon>Pentapetalae</taxon>
        <taxon>rosids</taxon>
        <taxon>fabids</taxon>
        <taxon>Rosales</taxon>
        <taxon>Moraceae</taxon>
        <taxon>Moreae</taxon>
        <taxon>Morus</taxon>
    </lineage>
</organism>
<evidence type="ECO:0000313" key="1">
    <source>
        <dbReference type="EMBL" id="EXB80181.1"/>
    </source>
</evidence>
<proteinExistence type="predicted"/>
<dbReference type="AlphaFoldDB" id="W9RL18"/>
<protein>
    <submittedName>
        <fullName evidence="1">Uncharacterized protein</fullName>
    </submittedName>
</protein>
<gene>
    <name evidence="1" type="ORF">L484_003182</name>
</gene>
<dbReference type="EMBL" id="KE344805">
    <property type="protein sequence ID" value="EXB80181.1"/>
    <property type="molecule type" value="Genomic_DNA"/>
</dbReference>